<dbReference type="AlphaFoldDB" id="A0A811TYS9"/>
<name>A0A811TYS9_CERCA</name>
<gene>
    <name evidence="1" type="ORF">CCAP1982_LOCUS822</name>
</gene>
<evidence type="ECO:0000313" key="1">
    <source>
        <dbReference type="EMBL" id="CAD6991932.1"/>
    </source>
</evidence>
<accession>A0A811TYS9</accession>
<evidence type="ECO:0000313" key="2">
    <source>
        <dbReference type="Proteomes" id="UP000606786"/>
    </source>
</evidence>
<comment type="caution">
    <text evidence="1">The sequence shown here is derived from an EMBL/GenBank/DDBJ whole genome shotgun (WGS) entry which is preliminary data.</text>
</comment>
<proteinExistence type="predicted"/>
<organism evidence="1 2">
    <name type="scientific">Ceratitis capitata</name>
    <name type="common">Mediterranean fruit fly</name>
    <name type="synonym">Tephritis capitata</name>
    <dbReference type="NCBI Taxonomy" id="7213"/>
    <lineage>
        <taxon>Eukaryota</taxon>
        <taxon>Metazoa</taxon>
        <taxon>Ecdysozoa</taxon>
        <taxon>Arthropoda</taxon>
        <taxon>Hexapoda</taxon>
        <taxon>Insecta</taxon>
        <taxon>Pterygota</taxon>
        <taxon>Neoptera</taxon>
        <taxon>Endopterygota</taxon>
        <taxon>Diptera</taxon>
        <taxon>Brachycera</taxon>
        <taxon>Muscomorpha</taxon>
        <taxon>Tephritoidea</taxon>
        <taxon>Tephritidae</taxon>
        <taxon>Ceratitis</taxon>
        <taxon>Ceratitis</taxon>
    </lineage>
</organism>
<reference evidence="1" key="1">
    <citation type="submission" date="2020-11" db="EMBL/GenBank/DDBJ databases">
        <authorList>
            <person name="Whitehead M."/>
        </authorList>
    </citation>
    <scope>NUCLEOTIDE SEQUENCE</scope>
    <source>
        <strain evidence="1">EGII</strain>
    </source>
</reference>
<sequence length="72" mass="7869">MNQLGRPMKDRVFPSNLSNEMNNLQTTNNNKQSTSFQAVLSRVIGLINIATKRVVRITTLPPSAAAIDGINS</sequence>
<dbReference type="Proteomes" id="UP000606786">
    <property type="component" value="Unassembled WGS sequence"/>
</dbReference>
<keyword evidence="2" id="KW-1185">Reference proteome</keyword>
<protein>
    <submittedName>
        <fullName evidence="1">(Mediterranean fruit fly) hypothetical protein</fullName>
    </submittedName>
</protein>
<dbReference type="EMBL" id="CAJHJT010000001">
    <property type="protein sequence ID" value="CAD6991932.1"/>
    <property type="molecule type" value="Genomic_DNA"/>
</dbReference>